<evidence type="ECO:0000256" key="4">
    <source>
        <dbReference type="ARBA" id="ARBA00022692"/>
    </source>
</evidence>
<gene>
    <name evidence="8" type="ORF">SHM7688_02837</name>
</gene>
<evidence type="ECO:0000313" key="8">
    <source>
        <dbReference type="EMBL" id="CUH53383.1"/>
    </source>
</evidence>
<dbReference type="OrthoDB" id="6679728at2"/>
<dbReference type="SUPFAM" id="SSF56935">
    <property type="entry name" value="Porins"/>
    <property type="match status" value="1"/>
</dbReference>
<dbReference type="Proteomes" id="UP000054823">
    <property type="component" value="Unassembled WGS sequence"/>
</dbReference>
<evidence type="ECO:0000256" key="5">
    <source>
        <dbReference type="ARBA" id="ARBA00022729"/>
    </source>
</evidence>
<dbReference type="Pfam" id="PF03349">
    <property type="entry name" value="Toluene_X"/>
    <property type="match status" value="1"/>
</dbReference>
<keyword evidence="5" id="KW-0732">Signal</keyword>
<dbReference type="AlphaFoldDB" id="A0A0P1ES79"/>
<dbReference type="InterPro" id="IPR005017">
    <property type="entry name" value="OMPP1/FadL/TodX"/>
</dbReference>
<evidence type="ECO:0000256" key="2">
    <source>
        <dbReference type="ARBA" id="ARBA00008163"/>
    </source>
</evidence>
<protein>
    <submittedName>
        <fullName evidence="8">Outer membrane protein transport protein (OMPP1/FadL/TodX)</fullName>
    </submittedName>
</protein>
<dbReference type="STRING" id="321267.SHM7688_02837"/>
<organism evidence="8 9">
    <name type="scientific">Shimia marina</name>
    <dbReference type="NCBI Taxonomy" id="321267"/>
    <lineage>
        <taxon>Bacteria</taxon>
        <taxon>Pseudomonadati</taxon>
        <taxon>Pseudomonadota</taxon>
        <taxon>Alphaproteobacteria</taxon>
        <taxon>Rhodobacterales</taxon>
        <taxon>Roseobacteraceae</taxon>
    </lineage>
</organism>
<dbReference type="PANTHER" id="PTHR35093:SF8">
    <property type="entry name" value="OUTER MEMBRANE PROTEIN NMB0088-RELATED"/>
    <property type="match status" value="1"/>
</dbReference>
<reference evidence="8 9" key="1">
    <citation type="submission" date="2015-09" db="EMBL/GenBank/DDBJ databases">
        <authorList>
            <consortium name="Swine Surveillance"/>
        </authorList>
    </citation>
    <scope>NUCLEOTIDE SEQUENCE [LARGE SCALE GENOMIC DNA]</scope>
    <source>
        <strain evidence="8 9">CECT 7688</strain>
    </source>
</reference>
<dbReference type="PANTHER" id="PTHR35093">
    <property type="entry name" value="OUTER MEMBRANE PROTEIN NMB0088-RELATED"/>
    <property type="match status" value="1"/>
</dbReference>
<keyword evidence="4" id="KW-0812">Transmembrane</keyword>
<name>A0A0P1ES79_9RHOB</name>
<dbReference type="GO" id="GO:0009279">
    <property type="term" value="C:cell outer membrane"/>
    <property type="evidence" value="ECO:0007669"/>
    <property type="project" value="UniProtKB-SubCell"/>
</dbReference>
<keyword evidence="9" id="KW-1185">Reference proteome</keyword>
<dbReference type="Gene3D" id="2.40.160.60">
    <property type="entry name" value="Outer membrane protein transport protein (OMPP1/FadL/TodX)"/>
    <property type="match status" value="1"/>
</dbReference>
<keyword evidence="6" id="KW-0472">Membrane</keyword>
<evidence type="ECO:0000256" key="1">
    <source>
        <dbReference type="ARBA" id="ARBA00004571"/>
    </source>
</evidence>
<keyword evidence="7" id="KW-0998">Cell outer membrane</keyword>
<dbReference type="RefSeq" id="WP_144432591.1">
    <property type="nucleotide sequence ID" value="NZ_CYPW01000027.1"/>
</dbReference>
<dbReference type="GO" id="GO:0015483">
    <property type="term" value="F:long-chain fatty acid transporting porin activity"/>
    <property type="evidence" value="ECO:0007669"/>
    <property type="project" value="TreeGrafter"/>
</dbReference>
<proteinExistence type="inferred from homology"/>
<evidence type="ECO:0000256" key="3">
    <source>
        <dbReference type="ARBA" id="ARBA00022452"/>
    </source>
</evidence>
<evidence type="ECO:0000256" key="7">
    <source>
        <dbReference type="ARBA" id="ARBA00023237"/>
    </source>
</evidence>
<comment type="similarity">
    <text evidence="2">Belongs to the OmpP1/FadL family.</text>
</comment>
<dbReference type="EMBL" id="CYPW01000027">
    <property type="protein sequence ID" value="CUH53383.1"/>
    <property type="molecule type" value="Genomic_DNA"/>
</dbReference>
<accession>A0A0P1ES79</accession>
<evidence type="ECO:0000313" key="9">
    <source>
        <dbReference type="Proteomes" id="UP000054823"/>
    </source>
</evidence>
<keyword evidence="3" id="KW-1134">Transmembrane beta strand</keyword>
<sequence>MKNMLMGATALAMVGGASYAGGIDRSGQGVNILFEEGNFAQITFSVINPSVDAVPGGPIAPTPSAFDIAQTYSDFSLGYKHEVNDKLDIAVIYDNPFGAHVDYGLNGNLLSGGMAEVNTNALTGLLQYQLGNGFSVHGGIRLLEVDGIINSALGELDVSSKVDIGGVVGIAYEKPEIALRVALTYNSEISSDLSGTRAERDGSNPDARDLTVDFPESVNLDFQTGVAANTLVFGSIRWVGLAGTNVTTAEEPAPWVNFQDDVTTYNLGIARRINDKLSLALRFGYEEPGTRPTNTALSPSTGSKSIGIAGTYQLDEEVSLSAGITYAKLGDQFLSPSAPFPPGSRYDYQDSDAIGFGVRIGFHF</sequence>
<evidence type="ECO:0000256" key="6">
    <source>
        <dbReference type="ARBA" id="ARBA00023136"/>
    </source>
</evidence>
<comment type="subcellular location">
    <subcellularLocation>
        <location evidence="1">Cell outer membrane</location>
        <topology evidence="1">Multi-pass membrane protein</topology>
    </subcellularLocation>
</comment>